<dbReference type="InterPro" id="IPR052951">
    <property type="entry name" value="Tellurite_res_ion_channel"/>
</dbReference>
<protein>
    <recommendedName>
        <fullName evidence="8">C4-dicarboxylate ABC transporter</fullName>
    </recommendedName>
</protein>
<comment type="caution">
    <text evidence="6">The sequence shown here is derived from an EMBL/GenBank/DDBJ whole genome shotgun (WGS) entry which is preliminary data.</text>
</comment>
<evidence type="ECO:0000256" key="5">
    <source>
        <dbReference type="SAM" id="Phobius"/>
    </source>
</evidence>
<evidence type="ECO:0000256" key="3">
    <source>
        <dbReference type="ARBA" id="ARBA00022989"/>
    </source>
</evidence>
<keyword evidence="4 5" id="KW-0472">Membrane</keyword>
<dbReference type="OrthoDB" id="309023at2"/>
<dbReference type="InterPro" id="IPR004695">
    <property type="entry name" value="SLAC1/Mae1/Ssu1/TehA"/>
</dbReference>
<feature type="transmembrane region" description="Helical" evidence="5">
    <location>
        <begin position="211"/>
        <end position="232"/>
    </location>
</feature>
<dbReference type="Gene3D" id="1.50.10.150">
    <property type="entry name" value="Voltage-dependent anion channel"/>
    <property type="match status" value="1"/>
</dbReference>
<keyword evidence="7" id="KW-1185">Reference proteome</keyword>
<feature type="transmembrane region" description="Helical" evidence="5">
    <location>
        <begin position="244"/>
        <end position="265"/>
    </location>
</feature>
<dbReference type="PANTHER" id="PTHR37955">
    <property type="entry name" value="TELLURITE RESISTANCE PROTEIN TEHA"/>
    <property type="match status" value="1"/>
</dbReference>
<feature type="transmembrane region" description="Helical" evidence="5">
    <location>
        <begin position="130"/>
        <end position="149"/>
    </location>
</feature>
<dbReference type="STRING" id="33978.A6M13_02165"/>
<feature type="transmembrane region" description="Helical" evidence="5">
    <location>
        <begin position="187"/>
        <end position="205"/>
    </location>
</feature>
<organism evidence="6 7">
    <name type="scientific">Caryophanon tenue</name>
    <dbReference type="NCBI Taxonomy" id="33978"/>
    <lineage>
        <taxon>Bacteria</taxon>
        <taxon>Bacillati</taxon>
        <taxon>Bacillota</taxon>
        <taxon>Bacilli</taxon>
        <taxon>Bacillales</taxon>
        <taxon>Caryophanaceae</taxon>
        <taxon>Caryophanon</taxon>
    </lineage>
</organism>
<keyword evidence="3 5" id="KW-1133">Transmembrane helix</keyword>
<dbReference type="PANTHER" id="PTHR37955:SF1">
    <property type="entry name" value="DEP DOMAIN-CONTAINING PROTEIN"/>
    <property type="match status" value="1"/>
</dbReference>
<proteinExistence type="predicted"/>
<dbReference type="InterPro" id="IPR038665">
    <property type="entry name" value="Voltage-dep_anion_channel_sf"/>
</dbReference>
<comment type="subcellular location">
    <subcellularLocation>
        <location evidence="1">Membrane</location>
        <topology evidence="1">Multi-pass membrane protein</topology>
    </subcellularLocation>
</comment>
<reference evidence="6 7" key="1">
    <citation type="submission" date="2016-07" db="EMBL/GenBank/DDBJ databases">
        <title>Caryophanon tenue genome sequencing.</title>
        <authorList>
            <person name="Verma A."/>
            <person name="Pal Y."/>
            <person name="Krishnamurthi S."/>
        </authorList>
    </citation>
    <scope>NUCLEOTIDE SEQUENCE [LARGE SCALE GENOMIC DNA]</scope>
    <source>
        <strain evidence="6 7">DSM 14152</strain>
    </source>
</reference>
<evidence type="ECO:0000313" key="7">
    <source>
        <dbReference type="Proteomes" id="UP000093199"/>
    </source>
</evidence>
<evidence type="ECO:0008006" key="8">
    <source>
        <dbReference type="Google" id="ProtNLM"/>
    </source>
</evidence>
<evidence type="ECO:0000256" key="2">
    <source>
        <dbReference type="ARBA" id="ARBA00022692"/>
    </source>
</evidence>
<dbReference type="CDD" id="cd09325">
    <property type="entry name" value="TDT_C4-dicarb_trans"/>
    <property type="match status" value="1"/>
</dbReference>
<accession>A0A1C0YND1</accession>
<sequence>MRPFLKKMPIPTSGLMLGLMSLSKLYASLEWTLASTIFFACGAILFVLLVAKIFFAFSSVLQDLQNPIIASVAPTFTMGTMVMASMLVPYTTLATWLWFSAIALQVVLIGYFTYRFVIKQVVSLQEVYPSWFILYVGLGIVPVTAGAFMPELTQFLFWVVLIGYAVLLPIMLVRLQKHDIAEGAKPLITILAAPGSLCLTGYLQAFELHNVFLVATLLLISQALYVFVLCQLPKLLTLPFYPSYAAFTFPLVICATALFTTANVVNVPVLQWLAVIELIIASCVVVYVFVRYAVFFHAMRKAQV</sequence>
<evidence type="ECO:0000256" key="1">
    <source>
        <dbReference type="ARBA" id="ARBA00004141"/>
    </source>
</evidence>
<feature type="transmembrane region" description="Helical" evidence="5">
    <location>
        <begin position="68"/>
        <end position="90"/>
    </location>
</feature>
<feature type="transmembrane region" description="Helical" evidence="5">
    <location>
        <begin position="271"/>
        <end position="294"/>
    </location>
</feature>
<name>A0A1C0YND1_9BACL</name>
<gene>
    <name evidence="6" type="ORF">A6M13_02165</name>
</gene>
<dbReference type="RefSeq" id="WP_066542493.1">
    <property type="nucleotide sequence ID" value="NZ_MASJ01000001.1"/>
</dbReference>
<dbReference type="GO" id="GO:0046583">
    <property type="term" value="F:monoatomic cation efflux transmembrane transporter activity"/>
    <property type="evidence" value="ECO:0007669"/>
    <property type="project" value="TreeGrafter"/>
</dbReference>
<feature type="transmembrane region" description="Helical" evidence="5">
    <location>
        <begin position="155"/>
        <end position="175"/>
    </location>
</feature>
<evidence type="ECO:0000313" key="6">
    <source>
        <dbReference type="EMBL" id="OCS88672.1"/>
    </source>
</evidence>
<feature type="transmembrane region" description="Helical" evidence="5">
    <location>
        <begin position="96"/>
        <end position="118"/>
    </location>
</feature>
<dbReference type="EMBL" id="MASJ01000001">
    <property type="protein sequence ID" value="OCS88672.1"/>
    <property type="molecule type" value="Genomic_DNA"/>
</dbReference>
<dbReference type="GO" id="GO:0005886">
    <property type="term" value="C:plasma membrane"/>
    <property type="evidence" value="ECO:0007669"/>
    <property type="project" value="TreeGrafter"/>
</dbReference>
<dbReference type="Pfam" id="PF03595">
    <property type="entry name" value="SLAC1"/>
    <property type="match status" value="1"/>
</dbReference>
<dbReference type="AlphaFoldDB" id="A0A1C0YND1"/>
<keyword evidence="2 5" id="KW-0812">Transmembrane</keyword>
<dbReference type="Proteomes" id="UP000093199">
    <property type="component" value="Unassembled WGS sequence"/>
</dbReference>
<evidence type="ECO:0000256" key="4">
    <source>
        <dbReference type="ARBA" id="ARBA00023136"/>
    </source>
</evidence>
<feature type="transmembrane region" description="Helical" evidence="5">
    <location>
        <begin position="37"/>
        <end position="61"/>
    </location>
</feature>